<dbReference type="Proteomes" id="UP000184520">
    <property type="component" value="Unassembled WGS sequence"/>
</dbReference>
<dbReference type="RefSeq" id="WP_073320839.1">
    <property type="nucleotide sequence ID" value="NZ_FQWD01000002.1"/>
</dbReference>
<evidence type="ECO:0000313" key="2">
    <source>
        <dbReference type="Proteomes" id="UP000184520"/>
    </source>
</evidence>
<accession>A0A1M5I2D0</accession>
<evidence type="ECO:0000313" key="1">
    <source>
        <dbReference type="EMBL" id="SHG22484.1"/>
    </source>
</evidence>
<dbReference type="AlphaFoldDB" id="A0A1M5I2D0"/>
<keyword evidence="2" id="KW-1185">Reference proteome</keyword>
<protein>
    <recommendedName>
        <fullName evidence="3">Helix-turn-helix domain-containing protein</fullName>
    </recommendedName>
</protein>
<evidence type="ECO:0008006" key="3">
    <source>
        <dbReference type="Google" id="ProtNLM"/>
    </source>
</evidence>
<sequence length="60" mass="6908">MSLMTVQEVADFLNVQEIRVERLQRESLLVAKDKDQNGNPLFDRSDVEKYKTLAERLGGI</sequence>
<proteinExistence type="predicted"/>
<gene>
    <name evidence="1" type="ORF">SAMN05216361_1745</name>
</gene>
<dbReference type="OrthoDB" id="5772224at2"/>
<dbReference type="STRING" id="634436.SAMN05216361_1745"/>
<dbReference type="EMBL" id="FQWD01000002">
    <property type="protein sequence ID" value="SHG22484.1"/>
    <property type="molecule type" value="Genomic_DNA"/>
</dbReference>
<reference evidence="2" key="1">
    <citation type="submission" date="2016-11" db="EMBL/GenBank/DDBJ databases">
        <authorList>
            <person name="Varghese N."/>
            <person name="Submissions S."/>
        </authorList>
    </citation>
    <scope>NUCLEOTIDE SEQUENCE [LARGE SCALE GENOMIC DNA]</scope>
    <source>
        <strain evidence="2">CGMCC 1.8995</strain>
    </source>
</reference>
<name>A0A1M5I2D0_9ALTE</name>
<organism evidence="1 2">
    <name type="scientific">Marisediminitalea aggregata</name>
    <dbReference type="NCBI Taxonomy" id="634436"/>
    <lineage>
        <taxon>Bacteria</taxon>
        <taxon>Pseudomonadati</taxon>
        <taxon>Pseudomonadota</taxon>
        <taxon>Gammaproteobacteria</taxon>
        <taxon>Alteromonadales</taxon>
        <taxon>Alteromonadaceae</taxon>
        <taxon>Marisediminitalea</taxon>
    </lineage>
</organism>